<reference evidence="4" key="1">
    <citation type="submission" date="2020-11" db="EMBL/GenBank/DDBJ databases">
        <authorList>
            <consortium name="DOE Joint Genome Institute"/>
            <person name="Ahrendt S."/>
            <person name="Riley R."/>
            <person name="Andreopoulos W."/>
            <person name="Labutti K."/>
            <person name="Pangilinan J."/>
            <person name="Ruiz-Duenas F.J."/>
            <person name="Barrasa J.M."/>
            <person name="Sanchez-Garcia M."/>
            <person name="Camarero S."/>
            <person name="Miyauchi S."/>
            <person name="Serrano A."/>
            <person name="Linde D."/>
            <person name="Babiker R."/>
            <person name="Drula E."/>
            <person name="Ayuso-Fernandez I."/>
            <person name="Pacheco R."/>
            <person name="Padilla G."/>
            <person name="Ferreira P."/>
            <person name="Barriuso J."/>
            <person name="Kellner H."/>
            <person name="Castanera R."/>
            <person name="Alfaro M."/>
            <person name="Ramirez L."/>
            <person name="Pisabarro A.G."/>
            <person name="Kuo A."/>
            <person name="Tritt A."/>
            <person name="Lipzen A."/>
            <person name="He G."/>
            <person name="Yan M."/>
            <person name="Ng V."/>
            <person name="Cullen D."/>
            <person name="Martin F."/>
            <person name="Rosso M.-N."/>
            <person name="Henrissat B."/>
            <person name="Hibbett D."/>
            <person name="Martinez A.T."/>
            <person name="Grigoriev I.V."/>
        </authorList>
    </citation>
    <scope>NUCLEOTIDE SEQUENCE</scope>
    <source>
        <strain evidence="4">ATCC 90797</strain>
    </source>
</reference>
<feature type="domain" description="Amidase" evidence="3">
    <location>
        <begin position="3"/>
        <end position="337"/>
    </location>
</feature>
<evidence type="ECO:0000259" key="3">
    <source>
        <dbReference type="Pfam" id="PF01425"/>
    </source>
</evidence>
<gene>
    <name evidence="4" type="ORF">BDN71DRAFT_1559703</name>
</gene>
<dbReference type="EMBL" id="MU154565">
    <property type="protein sequence ID" value="KAF9495137.1"/>
    <property type="molecule type" value="Genomic_DNA"/>
</dbReference>
<dbReference type="SUPFAM" id="SSF75304">
    <property type="entry name" value="Amidase signature (AS) enzymes"/>
    <property type="match status" value="1"/>
</dbReference>
<dbReference type="Gene3D" id="3.90.1300.10">
    <property type="entry name" value="Amidase signature (AS) domain"/>
    <property type="match status" value="1"/>
</dbReference>
<protein>
    <submittedName>
        <fullName evidence="4">Amidase signature enzyme</fullName>
    </submittedName>
</protein>
<dbReference type="OrthoDB" id="6428749at2759"/>
<dbReference type="GO" id="GO:0016787">
    <property type="term" value="F:hydrolase activity"/>
    <property type="evidence" value="ECO:0007669"/>
    <property type="project" value="UniProtKB-KW"/>
</dbReference>
<evidence type="ECO:0000313" key="4">
    <source>
        <dbReference type="EMBL" id="KAF9495137.1"/>
    </source>
</evidence>
<dbReference type="Proteomes" id="UP000807025">
    <property type="component" value="Unassembled WGS sequence"/>
</dbReference>
<dbReference type="InterPro" id="IPR023631">
    <property type="entry name" value="Amidase_dom"/>
</dbReference>
<keyword evidence="2" id="KW-0378">Hydrolase</keyword>
<organism evidence="4 5">
    <name type="scientific">Pleurotus eryngii</name>
    <name type="common">Boletus of the steppes</name>
    <dbReference type="NCBI Taxonomy" id="5323"/>
    <lineage>
        <taxon>Eukaryota</taxon>
        <taxon>Fungi</taxon>
        <taxon>Dikarya</taxon>
        <taxon>Basidiomycota</taxon>
        <taxon>Agaricomycotina</taxon>
        <taxon>Agaricomycetes</taxon>
        <taxon>Agaricomycetidae</taxon>
        <taxon>Agaricales</taxon>
        <taxon>Pleurotineae</taxon>
        <taxon>Pleurotaceae</taxon>
        <taxon>Pleurotus</taxon>
    </lineage>
</organism>
<evidence type="ECO:0000313" key="5">
    <source>
        <dbReference type="Proteomes" id="UP000807025"/>
    </source>
</evidence>
<dbReference type="AlphaFoldDB" id="A0A9P5ZX83"/>
<proteinExistence type="inferred from homology"/>
<dbReference type="PANTHER" id="PTHR46072">
    <property type="entry name" value="AMIDASE-RELATED-RELATED"/>
    <property type="match status" value="1"/>
</dbReference>
<dbReference type="InterPro" id="IPR036928">
    <property type="entry name" value="AS_sf"/>
</dbReference>
<sequence>MKGSPLGIGTIIGCAFCDLYALRPSYERLPYCGASNALEGQESISSVLGPMSNSLSAVKIFTKAIIDGKPWEKDPLAIRKEWSEKEYQLSEHGGKGVNLCFAIIWDNGVVKPHPPLIRAMQMTKDALEAAGHEGEPKLANEIRLGANSAKKPSYGGEDFRIECEKSGKPLITTMGPSEGAHNGALDEPFMKALVGEPRHHSAYELWQLHKEKRELRKSHLDYWESTIADTGTGRPVDAIISPAVAYPAVPHGTNTFSNEADVQTYKDSFCTTLCNAMDYACSSFPVTFVNPKIDKKPSQSHDDASPLTPIISDDPKVFAGVPVVLQQIGRTLEEEGVIAMTEVVDGALKHRT</sequence>
<dbReference type="PANTHER" id="PTHR46072:SF2">
    <property type="entry name" value="AMIDASE (EUROFUNG)"/>
    <property type="match status" value="1"/>
</dbReference>
<evidence type="ECO:0000256" key="1">
    <source>
        <dbReference type="ARBA" id="ARBA00009199"/>
    </source>
</evidence>
<dbReference type="Pfam" id="PF01425">
    <property type="entry name" value="Amidase"/>
    <property type="match status" value="1"/>
</dbReference>
<accession>A0A9P5ZX83</accession>
<name>A0A9P5ZX83_PLEER</name>
<comment type="similarity">
    <text evidence="1">Belongs to the amidase family.</text>
</comment>
<evidence type="ECO:0000256" key="2">
    <source>
        <dbReference type="ARBA" id="ARBA00022801"/>
    </source>
</evidence>
<comment type="caution">
    <text evidence="4">The sequence shown here is derived from an EMBL/GenBank/DDBJ whole genome shotgun (WGS) entry which is preliminary data.</text>
</comment>
<keyword evidence="5" id="KW-1185">Reference proteome</keyword>